<evidence type="ECO:0000259" key="3">
    <source>
        <dbReference type="Pfam" id="PF01494"/>
    </source>
</evidence>
<dbReference type="Pfam" id="PF01494">
    <property type="entry name" value="FAD_binding_3"/>
    <property type="match status" value="1"/>
</dbReference>
<keyword evidence="1" id="KW-0285">Flavoprotein</keyword>
<dbReference type="InterPro" id="IPR050641">
    <property type="entry name" value="RIFMO-like"/>
</dbReference>
<dbReference type="PRINTS" id="PR00420">
    <property type="entry name" value="RNGMNOXGNASE"/>
</dbReference>
<evidence type="ECO:0000256" key="1">
    <source>
        <dbReference type="ARBA" id="ARBA00022630"/>
    </source>
</evidence>
<dbReference type="GO" id="GO:0016709">
    <property type="term" value="F:oxidoreductase activity, acting on paired donors, with incorporation or reduction of molecular oxygen, NAD(P)H as one donor, and incorporation of one atom of oxygen"/>
    <property type="evidence" value="ECO:0007669"/>
    <property type="project" value="UniProtKB-ARBA"/>
</dbReference>
<keyword evidence="2" id="KW-0274">FAD</keyword>
<dbReference type="GO" id="GO:0071949">
    <property type="term" value="F:FAD binding"/>
    <property type="evidence" value="ECO:0007669"/>
    <property type="project" value="InterPro"/>
</dbReference>
<accession>A0A6V8K6C1</accession>
<dbReference type="Gene3D" id="3.50.50.60">
    <property type="entry name" value="FAD/NAD(P)-binding domain"/>
    <property type="match status" value="1"/>
</dbReference>
<dbReference type="InterPro" id="IPR036188">
    <property type="entry name" value="FAD/NAD-bd_sf"/>
</dbReference>
<dbReference type="Gene3D" id="3.30.9.10">
    <property type="entry name" value="D-Amino Acid Oxidase, subunit A, domain 2"/>
    <property type="match status" value="1"/>
</dbReference>
<dbReference type="SUPFAM" id="SSF51905">
    <property type="entry name" value="FAD/NAD(P)-binding domain"/>
    <property type="match status" value="1"/>
</dbReference>
<dbReference type="EMBL" id="BLPF01000001">
    <property type="protein sequence ID" value="GFJ76355.1"/>
    <property type="molecule type" value="Genomic_DNA"/>
</dbReference>
<name>A0A6V8K6C1_9ACTN</name>
<dbReference type="Pfam" id="PF21274">
    <property type="entry name" value="Rng_hyd_C"/>
    <property type="match status" value="1"/>
</dbReference>
<sequence>MDPVPVLIVGAGPVGMVAALALARQGVPSVLVDQGFETSVHPKLDYVNARSMEFLRELGVAGDVRAAGVTPEHRADVIWSAGLAAAPITTWRLPSVAQEWQRIAERNDGTQPTEPGQRISQIDLEPVLRAHCQRDPLVDLRTGLRFDSLTQDGDVVTSHLVDVMTDERVPLRSRYVLGCDGASSQVRTAVGIGEEGFDVPGLPGAFMVHFKSRDLESLHRHGRFWHYFAFRYTIIAQDEVDTWTAHVNGMDAAEFDTPPADPAAYLLGTLGVEVKIDKVLLTSRWRPAFMLADRYRAGRVLLAGDSAHRMFPTGAYGMNTGIGDAVDAAWKIAAILKGFGGPDLLDSYEVERRPVGLRNMHTSHRHLGVHLEAGRRLREGAAPEAVAAFINAERGENEYRGIELGYRYDGSPVICHEDSPAPPWSPAEYTPTTWPGSRPPSLVLGDGKPIYDRFAPGFTLVDFAGDGSATPLLEAAAAQGLPINHTVVTDSAARQVWERDLVLLRPDHHVAWRGNTAHGDPAAVVRRVRGRTAG</sequence>
<dbReference type="Gene3D" id="3.40.30.120">
    <property type="match status" value="1"/>
</dbReference>
<dbReference type="PANTHER" id="PTHR43004">
    <property type="entry name" value="TRK SYSTEM POTASSIUM UPTAKE PROTEIN"/>
    <property type="match status" value="1"/>
</dbReference>
<evidence type="ECO:0000313" key="4">
    <source>
        <dbReference type="EMBL" id="GFJ76355.1"/>
    </source>
</evidence>
<dbReference type="AlphaFoldDB" id="A0A6V8K6C1"/>
<dbReference type="Proteomes" id="UP000482800">
    <property type="component" value="Unassembled WGS sequence"/>
</dbReference>
<dbReference type="NCBIfam" id="NF004780">
    <property type="entry name" value="PRK06126.1"/>
    <property type="match status" value="1"/>
</dbReference>
<keyword evidence="5" id="KW-1185">Reference proteome</keyword>
<comment type="caution">
    <text evidence="4">The sequence shown here is derived from an EMBL/GenBank/DDBJ whole genome shotgun (WGS) entry which is preliminary data.</text>
</comment>
<gene>
    <name evidence="4" type="primary">cadA_1</name>
    <name evidence="4" type="ORF">Phou_005350</name>
</gene>
<reference evidence="4 5" key="1">
    <citation type="submission" date="2020-03" db="EMBL/GenBank/DDBJ databases">
        <title>Whole genome shotgun sequence of Phytohabitans houttuyneae NBRC 108639.</title>
        <authorList>
            <person name="Komaki H."/>
            <person name="Tamura T."/>
        </authorList>
    </citation>
    <scope>NUCLEOTIDE SEQUENCE [LARGE SCALE GENOMIC DNA]</scope>
    <source>
        <strain evidence="4 5">NBRC 108639</strain>
    </source>
</reference>
<reference evidence="4 5" key="2">
    <citation type="submission" date="2020-03" db="EMBL/GenBank/DDBJ databases">
        <authorList>
            <person name="Ichikawa N."/>
            <person name="Kimura A."/>
            <person name="Kitahashi Y."/>
            <person name="Uohara A."/>
        </authorList>
    </citation>
    <scope>NUCLEOTIDE SEQUENCE [LARGE SCALE GENOMIC DNA]</scope>
    <source>
        <strain evidence="4 5">NBRC 108639</strain>
    </source>
</reference>
<proteinExistence type="predicted"/>
<keyword evidence="4" id="KW-0503">Monooxygenase</keyword>
<evidence type="ECO:0000313" key="5">
    <source>
        <dbReference type="Proteomes" id="UP000482800"/>
    </source>
</evidence>
<keyword evidence="4" id="KW-0560">Oxidoreductase</keyword>
<organism evidence="4 5">
    <name type="scientific">Phytohabitans houttuyneae</name>
    <dbReference type="NCBI Taxonomy" id="1076126"/>
    <lineage>
        <taxon>Bacteria</taxon>
        <taxon>Bacillati</taxon>
        <taxon>Actinomycetota</taxon>
        <taxon>Actinomycetes</taxon>
        <taxon>Micromonosporales</taxon>
        <taxon>Micromonosporaceae</taxon>
    </lineage>
</organism>
<feature type="domain" description="FAD-binding" evidence="3">
    <location>
        <begin position="4"/>
        <end position="360"/>
    </location>
</feature>
<evidence type="ECO:0000256" key="2">
    <source>
        <dbReference type="ARBA" id="ARBA00022827"/>
    </source>
</evidence>
<dbReference type="PANTHER" id="PTHR43004:SF21">
    <property type="entry name" value="FAD-BINDING DOMAIN-CONTAINING PROTEIN-RELATED"/>
    <property type="match status" value="1"/>
</dbReference>
<dbReference type="RefSeq" id="WP_218578668.1">
    <property type="nucleotide sequence ID" value="NZ_BAABGO010000003.1"/>
</dbReference>
<protein>
    <submittedName>
        <fullName evidence="4">Monooxygenase</fullName>
    </submittedName>
</protein>
<dbReference type="InterPro" id="IPR002938">
    <property type="entry name" value="FAD-bd"/>
</dbReference>